<dbReference type="PANTHER" id="PTHR34987">
    <property type="entry name" value="C, PUTATIVE (AFU_ORTHOLOGUE AFUA_3G02880)-RELATED"/>
    <property type="match status" value="1"/>
</dbReference>
<dbReference type="EMBL" id="DVNK01000010">
    <property type="protein sequence ID" value="HIU45905.1"/>
    <property type="molecule type" value="Genomic_DNA"/>
</dbReference>
<reference evidence="2" key="2">
    <citation type="journal article" date="2021" name="PeerJ">
        <title>Extensive microbial diversity within the chicken gut microbiome revealed by metagenomics and culture.</title>
        <authorList>
            <person name="Gilroy R."/>
            <person name="Ravi A."/>
            <person name="Getino M."/>
            <person name="Pursley I."/>
            <person name="Horton D.L."/>
            <person name="Alikhan N.F."/>
            <person name="Baker D."/>
            <person name="Gharbi K."/>
            <person name="Hall N."/>
            <person name="Watson M."/>
            <person name="Adriaenssens E.M."/>
            <person name="Foster-Nyarko E."/>
            <person name="Jarju S."/>
            <person name="Secka A."/>
            <person name="Antonio M."/>
            <person name="Oren A."/>
            <person name="Chaudhuri R.R."/>
            <person name="La Ragione R."/>
            <person name="Hildebrand F."/>
            <person name="Pallen M.J."/>
        </authorList>
    </citation>
    <scope>NUCLEOTIDE SEQUENCE</scope>
    <source>
        <strain evidence="2">ChiSxjej2B14-8506</strain>
    </source>
</reference>
<dbReference type="Gene3D" id="2.60.420.10">
    <property type="entry name" value="Maltose phosphorylase, domain 3"/>
    <property type="match status" value="1"/>
</dbReference>
<dbReference type="Gene3D" id="1.50.10.10">
    <property type="match status" value="1"/>
</dbReference>
<protein>
    <recommendedName>
        <fullName evidence="1">Alpha-L-rhamnosidase six-hairpin glycosidase domain-containing protein</fullName>
    </recommendedName>
</protein>
<dbReference type="Proteomes" id="UP000824123">
    <property type="component" value="Unassembled WGS sequence"/>
</dbReference>
<dbReference type="GO" id="GO:0005975">
    <property type="term" value="P:carbohydrate metabolic process"/>
    <property type="evidence" value="ECO:0007669"/>
    <property type="project" value="InterPro"/>
</dbReference>
<dbReference type="Pfam" id="PF17389">
    <property type="entry name" value="Bac_rhamnosid6H"/>
    <property type="match status" value="1"/>
</dbReference>
<dbReference type="AlphaFoldDB" id="A0A9D1S3R1"/>
<name>A0A9D1S3R1_9FIRM</name>
<dbReference type="SUPFAM" id="SSF48208">
    <property type="entry name" value="Six-hairpin glycosidases"/>
    <property type="match status" value="1"/>
</dbReference>
<comment type="caution">
    <text evidence="2">The sequence shown here is derived from an EMBL/GenBank/DDBJ whole genome shotgun (WGS) entry which is preliminary data.</text>
</comment>
<dbReference type="InterPro" id="IPR012341">
    <property type="entry name" value="6hp_glycosidase-like_sf"/>
</dbReference>
<feature type="domain" description="Alpha-L-rhamnosidase six-hairpin glycosidase" evidence="1">
    <location>
        <begin position="347"/>
        <end position="677"/>
    </location>
</feature>
<evidence type="ECO:0000313" key="3">
    <source>
        <dbReference type="Proteomes" id="UP000824123"/>
    </source>
</evidence>
<dbReference type="PANTHER" id="PTHR34987:SF2">
    <property type="entry name" value="B, PUTATIVE (AFU_ORTHOLOGUE AFUA_7G05040)-RELATED"/>
    <property type="match status" value="1"/>
</dbReference>
<dbReference type="InterPro" id="IPR008928">
    <property type="entry name" value="6-hairpin_glycosidase_sf"/>
</dbReference>
<dbReference type="InterPro" id="IPR035396">
    <property type="entry name" value="Bac_rhamnosid6H"/>
</dbReference>
<proteinExistence type="predicted"/>
<sequence>MPFELADWIWANDADVVNQYIWARAEFEASCVDECDLLISADSQYVAYVNGQLAGFGQYADYPEHKVYDTICISNLVHPGTNELRVLAYCQGIDSSVYRAGRPKLLFEVRQDGRQLAHSGADTLVSRRTGYRSGDMERVSHQMGFTFDYDARIAEPEWEPAQVLGAAGTLYPRPIAPLELGERVQARVVSQGVYYDSPRREKLGMRMQYAALSFRESVELTGVHGQPELPGTVRYASDEGDGIYIVLDLGRETVGFLDIALTVPRECEVLVGWGEHVDDLRVRTYVGGRNFAARYMARAGRNEFMYAVRRAGLRYVELFVSACEFTLEYVGARPVVYKLNWKPEFCAQDALHMRIYDVCRDTLAACLHEHYEDCPWREQALYAMDSRNQMLCGYYAFGEYAAPRASLELFALSQREDGMLELCAPARCEITIPVFSLTYVLALEEYLMYSGDAAFVRDMLPVARRIVDAVFARRDGTGLIPAYTDARYWNFYEWRPGMAGVLGQGESVERYDAPLNFMAMVAARRLSSMLQQLDEPGAQEYARAAWDVGARADEAFWDEARGVYATYLSGGQRTHECELTNALAVYSGACSAERVPRVLELLAGEKLAPVSLSYSIYVFEALLSAGDKYAPLVFERIARIWGDMLMRGATTFWETEEGGWDFDRGGSMCHGWSAVPLYLYMAYALGVKPVRPGFMEYDVRPLKCGIGVQRGTIHRKNGSVLKVDISEGHPKLSVD</sequence>
<reference evidence="2" key="1">
    <citation type="submission" date="2020-10" db="EMBL/GenBank/DDBJ databases">
        <authorList>
            <person name="Gilroy R."/>
        </authorList>
    </citation>
    <scope>NUCLEOTIDE SEQUENCE</scope>
    <source>
        <strain evidence="2">ChiSxjej2B14-8506</strain>
    </source>
</reference>
<accession>A0A9D1S3R1</accession>
<evidence type="ECO:0000313" key="2">
    <source>
        <dbReference type="EMBL" id="HIU45905.1"/>
    </source>
</evidence>
<gene>
    <name evidence="2" type="ORF">IAC59_01430</name>
</gene>
<evidence type="ECO:0000259" key="1">
    <source>
        <dbReference type="Pfam" id="PF17389"/>
    </source>
</evidence>
<organism evidence="2 3">
    <name type="scientific">Candidatus Fimadaptatus faecigallinarum</name>
    <dbReference type="NCBI Taxonomy" id="2840814"/>
    <lineage>
        <taxon>Bacteria</taxon>
        <taxon>Bacillati</taxon>
        <taxon>Bacillota</taxon>
        <taxon>Clostridia</taxon>
        <taxon>Eubacteriales</taxon>
        <taxon>Candidatus Fimadaptatus</taxon>
    </lineage>
</organism>
<dbReference type="Gene3D" id="2.60.120.260">
    <property type="entry name" value="Galactose-binding domain-like"/>
    <property type="match status" value="2"/>
</dbReference>